<evidence type="ECO:0000313" key="10">
    <source>
        <dbReference type="Proteomes" id="UP000761411"/>
    </source>
</evidence>
<evidence type="ECO:0000313" key="9">
    <source>
        <dbReference type="EMBL" id="MBS8266782.1"/>
    </source>
</evidence>
<dbReference type="EMBL" id="QTKX01000003">
    <property type="protein sequence ID" value="MBS8266782.1"/>
    <property type="molecule type" value="Genomic_DNA"/>
</dbReference>
<evidence type="ECO:0000256" key="7">
    <source>
        <dbReference type="SAM" id="Phobius"/>
    </source>
</evidence>
<evidence type="ECO:0000256" key="3">
    <source>
        <dbReference type="ARBA" id="ARBA00022692"/>
    </source>
</evidence>
<feature type="transmembrane region" description="Helical" evidence="7">
    <location>
        <begin position="199"/>
        <end position="220"/>
    </location>
</feature>
<evidence type="ECO:0000259" key="8">
    <source>
        <dbReference type="Pfam" id="PF06738"/>
    </source>
</evidence>
<name>A0A944GYA9_9BACI</name>
<accession>A0A944GYA9</accession>
<dbReference type="Proteomes" id="UP000761411">
    <property type="component" value="Unassembled WGS sequence"/>
</dbReference>
<keyword evidence="4 7" id="KW-1133">Transmembrane helix</keyword>
<dbReference type="GO" id="GO:0005886">
    <property type="term" value="C:plasma membrane"/>
    <property type="evidence" value="ECO:0007669"/>
    <property type="project" value="UniProtKB-SubCell"/>
</dbReference>
<evidence type="ECO:0000256" key="2">
    <source>
        <dbReference type="ARBA" id="ARBA00022475"/>
    </source>
</evidence>
<feature type="transmembrane region" description="Helical" evidence="7">
    <location>
        <begin position="169"/>
        <end position="187"/>
    </location>
</feature>
<feature type="transmembrane region" description="Helical" evidence="7">
    <location>
        <begin position="232"/>
        <end position="251"/>
    </location>
</feature>
<keyword evidence="5 7" id="KW-0472">Membrane</keyword>
<evidence type="ECO:0000256" key="1">
    <source>
        <dbReference type="ARBA" id="ARBA00004651"/>
    </source>
</evidence>
<feature type="transmembrane region" description="Helical" evidence="7">
    <location>
        <begin position="115"/>
        <end position="138"/>
    </location>
</feature>
<dbReference type="GO" id="GO:0022857">
    <property type="term" value="F:transmembrane transporter activity"/>
    <property type="evidence" value="ECO:0007669"/>
    <property type="project" value="InterPro"/>
</dbReference>
<sequence>MENQDQTFEVMRACMLAGKIMLQSGAETYRVEDTMSRMASAFGIDKTHSYVTPTGIIFSVEGVGPERTKLVRISERTTDLRKVAMVNSISRNISSGEVGLAEACKLLMEIEQANLTYSFPVQITAAAIASGCFTIMFQGSWLDFLPSMAAGGIGFFLVVYFHKIVPVKFFAEFLSSFFIGMLSFFFVKFGLGQELDKIIIGSVMPLVPGLLITNAVRDLMAGHLVSGLSKGAEALLTAFAIGSGIAAILSFL</sequence>
<dbReference type="InterPro" id="IPR050539">
    <property type="entry name" value="ThrE_Dicarb/AminoAcid_Exp"/>
</dbReference>
<reference evidence="9 10" key="1">
    <citation type="journal article" date="2021" name="Microorganisms">
        <title>Bacterial Dimethylsulfoniopropionate Biosynthesis in the East China Sea.</title>
        <authorList>
            <person name="Liu J."/>
            <person name="Zhang Y."/>
            <person name="Liu J."/>
            <person name="Zhong H."/>
            <person name="Williams B.T."/>
            <person name="Zheng Y."/>
            <person name="Curson A.R.J."/>
            <person name="Sun C."/>
            <person name="Sun H."/>
            <person name="Song D."/>
            <person name="Wagner Mackenzie B."/>
            <person name="Bermejo Martinez A."/>
            <person name="Todd J.D."/>
            <person name="Zhang X.H."/>
        </authorList>
    </citation>
    <scope>NUCLEOTIDE SEQUENCE [LARGE SCALE GENOMIC DNA]</scope>
    <source>
        <strain evidence="9 10">ESS08</strain>
    </source>
</reference>
<dbReference type="PANTHER" id="PTHR34390">
    <property type="entry name" value="UPF0442 PROTEIN YJJB-RELATED"/>
    <property type="match status" value="1"/>
</dbReference>
<keyword evidence="10" id="KW-1185">Reference proteome</keyword>
<comment type="subcellular location">
    <subcellularLocation>
        <location evidence="1">Cell membrane</location>
        <topology evidence="1">Multi-pass membrane protein</topology>
    </subcellularLocation>
</comment>
<keyword evidence="2" id="KW-1003">Cell membrane</keyword>
<evidence type="ECO:0000256" key="4">
    <source>
        <dbReference type="ARBA" id="ARBA00022989"/>
    </source>
</evidence>
<protein>
    <submittedName>
        <fullName evidence="9">Threonine/serine exporter</fullName>
    </submittedName>
</protein>
<comment type="similarity">
    <text evidence="6">Belongs to the ThrE exporter (TC 2.A.79) family.</text>
</comment>
<feature type="domain" description="Threonine/serine exporter-like N-terminal" evidence="8">
    <location>
        <begin position="13"/>
        <end position="251"/>
    </location>
</feature>
<keyword evidence="3 7" id="KW-0812">Transmembrane</keyword>
<comment type="caution">
    <text evidence="9">The sequence shown here is derived from an EMBL/GenBank/DDBJ whole genome shotgun (WGS) entry which is preliminary data.</text>
</comment>
<dbReference type="RefSeq" id="WP_213372324.1">
    <property type="nucleotide sequence ID" value="NZ_QTKX01000003.1"/>
</dbReference>
<dbReference type="AlphaFoldDB" id="A0A944GYA9"/>
<dbReference type="PANTHER" id="PTHR34390:SF2">
    <property type="entry name" value="SUCCINATE TRANSPORTER SUBUNIT YJJP-RELATED"/>
    <property type="match status" value="1"/>
</dbReference>
<dbReference type="InterPro" id="IPR010619">
    <property type="entry name" value="ThrE-like_N"/>
</dbReference>
<evidence type="ECO:0000256" key="5">
    <source>
        <dbReference type="ARBA" id="ARBA00023136"/>
    </source>
</evidence>
<gene>
    <name evidence="9" type="ORF">DYI25_20360</name>
</gene>
<organism evidence="9 10">
    <name type="scientific">Mesobacillus boroniphilus</name>
    <dbReference type="NCBI Taxonomy" id="308892"/>
    <lineage>
        <taxon>Bacteria</taxon>
        <taxon>Bacillati</taxon>
        <taxon>Bacillota</taxon>
        <taxon>Bacilli</taxon>
        <taxon>Bacillales</taxon>
        <taxon>Bacillaceae</taxon>
        <taxon>Mesobacillus</taxon>
    </lineage>
</organism>
<dbReference type="Pfam" id="PF06738">
    <property type="entry name" value="ThrE"/>
    <property type="match status" value="1"/>
</dbReference>
<dbReference type="GO" id="GO:0015744">
    <property type="term" value="P:succinate transport"/>
    <property type="evidence" value="ECO:0007669"/>
    <property type="project" value="TreeGrafter"/>
</dbReference>
<evidence type="ECO:0000256" key="6">
    <source>
        <dbReference type="ARBA" id="ARBA00034125"/>
    </source>
</evidence>
<proteinExistence type="inferred from homology"/>